<dbReference type="Pfam" id="PF00106">
    <property type="entry name" value="adh_short"/>
    <property type="match status" value="1"/>
</dbReference>
<dbReference type="PRINTS" id="PR00081">
    <property type="entry name" value="GDHRDH"/>
</dbReference>
<sequence length="274" mass="29093">MTMRNKVIVVTGAGSGMGSAIVQRFGAESASVVSVDLDEATALAAVRLIPKERAIAVGCDVSNSVTVEGVIANVENRFGRVDVLVNCAGIANAPGDGFDKYLDRLNKRIDQIKSGIQPDIFPDLITDMSDDGFWKVLKVDLGGPFYFCREVVRLMIKTNTAGAIVNIASTSAQSGEGPLHYVAAKAGLLGLTKSLARELGPRGIRVNAICPGATNTPMIQQIPDEWRQSMIQSAVLERLVEPDEIAETVMFLASNQASAFTGQTLGANCGSFFI</sequence>
<dbReference type="PANTHER" id="PTHR42760">
    <property type="entry name" value="SHORT-CHAIN DEHYDROGENASES/REDUCTASES FAMILY MEMBER"/>
    <property type="match status" value="1"/>
</dbReference>
<accession>A0A6S6Y774</accession>
<dbReference type="GO" id="GO:0006633">
    <property type="term" value="P:fatty acid biosynthetic process"/>
    <property type="evidence" value="ECO:0007669"/>
    <property type="project" value="TreeGrafter"/>
</dbReference>
<dbReference type="SUPFAM" id="SSF51735">
    <property type="entry name" value="NAD(P)-binding Rossmann-fold domains"/>
    <property type="match status" value="1"/>
</dbReference>
<dbReference type="PRINTS" id="PR00080">
    <property type="entry name" value="SDRFAMILY"/>
</dbReference>
<evidence type="ECO:0000313" key="4">
    <source>
        <dbReference type="EMBL" id="CAB1368338.1"/>
    </source>
</evidence>
<dbReference type="InterPro" id="IPR036291">
    <property type="entry name" value="NAD(P)-bd_dom_sf"/>
</dbReference>
<evidence type="ECO:0000256" key="1">
    <source>
        <dbReference type="ARBA" id="ARBA00006484"/>
    </source>
</evidence>
<name>A0A6S6Y774_9PROT</name>
<dbReference type="GO" id="GO:0004316">
    <property type="term" value="F:3-oxoacyl-[acyl-carrier-protein] reductase (NADPH) activity"/>
    <property type="evidence" value="ECO:0007669"/>
    <property type="project" value="UniProtKB-EC"/>
</dbReference>
<keyword evidence="2 4" id="KW-0560">Oxidoreductase</keyword>
<dbReference type="PANTHER" id="PTHR42760:SF83">
    <property type="entry name" value="(3R)-3-HYDROXYACYL-COA DEHYDROGENASE"/>
    <property type="match status" value="1"/>
</dbReference>
<dbReference type="Proteomes" id="UP000515733">
    <property type="component" value="Chromosome"/>
</dbReference>
<organism evidence="4 5">
    <name type="scientific">Denitratisoma oestradiolicum</name>
    <dbReference type="NCBI Taxonomy" id="311182"/>
    <lineage>
        <taxon>Bacteria</taxon>
        <taxon>Pseudomonadati</taxon>
        <taxon>Pseudomonadota</taxon>
        <taxon>Betaproteobacteria</taxon>
        <taxon>Nitrosomonadales</taxon>
        <taxon>Sterolibacteriaceae</taxon>
        <taxon>Denitratisoma</taxon>
    </lineage>
</organism>
<dbReference type="FunFam" id="3.40.50.720:FF:000173">
    <property type="entry name" value="3-oxoacyl-[acyl-carrier protein] reductase"/>
    <property type="match status" value="1"/>
</dbReference>
<dbReference type="KEGG" id="doe:DENOEST_1173"/>
<dbReference type="EC" id="1.1.1.100" evidence="4"/>
<reference evidence="4 5" key="1">
    <citation type="submission" date="2020-03" db="EMBL/GenBank/DDBJ databases">
        <authorList>
            <consortium name="Genoscope - CEA"/>
            <person name="William W."/>
        </authorList>
    </citation>
    <scope>NUCLEOTIDE SEQUENCE [LARGE SCALE GENOMIC DNA]</scope>
    <source>
        <strain evidence="5">DSM 16959</strain>
    </source>
</reference>
<proteinExistence type="inferred from homology"/>
<dbReference type="Gene3D" id="3.40.50.720">
    <property type="entry name" value="NAD(P)-binding Rossmann-like Domain"/>
    <property type="match status" value="1"/>
</dbReference>
<keyword evidence="5" id="KW-1185">Reference proteome</keyword>
<protein>
    <submittedName>
        <fullName evidence="4">3-oxoacyl-ACP reductase</fullName>
        <ecNumber evidence="4">1.1.1.100</ecNumber>
    </submittedName>
</protein>
<dbReference type="InterPro" id="IPR002347">
    <property type="entry name" value="SDR_fam"/>
</dbReference>
<evidence type="ECO:0000256" key="3">
    <source>
        <dbReference type="RuleBase" id="RU000363"/>
    </source>
</evidence>
<comment type="similarity">
    <text evidence="1 3">Belongs to the short-chain dehydrogenases/reductases (SDR) family.</text>
</comment>
<evidence type="ECO:0000313" key="5">
    <source>
        <dbReference type="Proteomes" id="UP000515733"/>
    </source>
</evidence>
<gene>
    <name evidence="4" type="primary">fabG</name>
    <name evidence="4" type="ORF">DENOEST_1173</name>
</gene>
<dbReference type="EMBL" id="LR778301">
    <property type="protein sequence ID" value="CAB1368338.1"/>
    <property type="molecule type" value="Genomic_DNA"/>
</dbReference>
<dbReference type="GO" id="GO:0048038">
    <property type="term" value="F:quinone binding"/>
    <property type="evidence" value="ECO:0007669"/>
    <property type="project" value="TreeGrafter"/>
</dbReference>
<dbReference type="AlphaFoldDB" id="A0A6S6Y774"/>
<evidence type="ECO:0000256" key="2">
    <source>
        <dbReference type="ARBA" id="ARBA00023002"/>
    </source>
</evidence>
<dbReference type="Pfam" id="PF13561">
    <property type="entry name" value="adh_short_C2"/>
    <property type="match status" value="1"/>
</dbReference>
<dbReference type="OrthoDB" id="8793699at2"/>